<evidence type="ECO:0000256" key="1">
    <source>
        <dbReference type="SAM" id="MobiDB-lite"/>
    </source>
</evidence>
<feature type="region of interest" description="Disordered" evidence="1">
    <location>
        <begin position="205"/>
        <end position="229"/>
    </location>
</feature>
<name>A0AA86T294_9FABA</name>
<dbReference type="Gramene" id="rna-AYBTSS11_LOCUS22273">
    <property type="protein sequence ID" value="CAJ1969465.1"/>
    <property type="gene ID" value="gene-AYBTSS11_LOCUS22273"/>
</dbReference>
<proteinExistence type="predicted"/>
<feature type="compositionally biased region" description="Acidic residues" evidence="1">
    <location>
        <begin position="219"/>
        <end position="229"/>
    </location>
</feature>
<dbReference type="EMBL" id="OY731404">
    <property type="protein sequence ID" value="CAJ1969465.1"/>
    <property type="molecule type" value="Genomic_DNA"/>
</dbReference>
<reference evidence="2" key="1">
    <citation type="submission" date="2023-10" db="EMBL/GenBank/DDBJ databases">
        <authorList>
            <person name="Domelevo Entfellner J.-B."/>
        </authorList>
    </citation>
    <scope>NUCLEOTIDE SEQUENCE</scope>
</reference>
<protein>
    <submittedName>
        <fullName evidence="2">Uncharacterized protein</fullName>
    </submittedName>
</protein>
<evidence type="ECO:0000313" key="3">
    <source>
        <dbReference type="Proteomes" id="UP001189624"/>
    </source>
</evidence>
<gene>
    <name evidence="2" type="ORF">AYBTSS11_LOCUS22273</name>
</gene>
<keyword evidence="3" id="KW-1185">Reference proteome</keyword>
<dbReference type="Proteomes" id="UP001189624">
    <property type="component" value="Chromosome 7"/>
</dbReference>
<accession>A0AA86T294</accession>
<evidence type="ECO:0000313" key="2">
    <source>
        <dbReference type="EMBL" id="CAJ1969465.1"/>
    </source>
</evidence>
<sequence length="229" mass="25525">MREVHVGIGKKQRQEGYDIFLLLAFSRELWKTEVEDLLKIGTCVGAIYSKRKKHAEHIDMVLGYNGKDQLVKPKSIQGGASSVASGGVGQDTTSTNIEQAGAAARNGKKTTEKPKPKCKFNKKKVNKNSKLKQAEANPTNQTQQFIGLYVCKELDGVKTLGTVASYDAETKLFKIGYDNLKIEHIELAEVLKIKATGQDIFEARQLLQERPSSEKKSDDEEEHIDDEEE</sequence>
<feature type="region of interest" description="Disordered" evidence="1">
    <location>
        <begin position="99"/>
        <end position="120"/>
    </location>
</feature>
<organism evidence="2 3">
    <name type="scientific">Sphenostylis stenocarpa</name>
    <dbReference type="NCBI Taxonomy" id="92480"/>
    <lineage>
        <taxon>Eukaryota</taxon>
        <taxon>Viridiplantae</taxon>
        <taxon>Streptophyta</taxon>
        <taxon>Embryophyta</taxon>
        <taxon>Tracheophyta</taxon>
        <taxon>Spermatophyta</taxon>
        <taxon>Magnoliopsida</taxon>
        <taxon>eudicotyledons</taxon>
        <taxon>Gunneridae</taxon>
        <taxon>Pentapetalae</taxon>
        <taxon>rosids</taxon>
        <taxon>fabids</taxon>
        <taxon>Fabales</taxon>
        <taxon>Fabaceae</taxon>
        <taxon>Papilionoideae</taxon>
        <taxon>50 kb inversion clade</taxon>
        <taxon>NPAAA clade</taxon>
        <taxon>indigoferoid/millettioid clade</taxon>
        <taxon>Phaseoleae</taxon>
        <taxon>Sphenostylis</taxon>
    </lineage>
</organism>
<dbReference type="AlphaFoldDB" id="A0AA86T294"/>